<dbReference type="AlphaFoldDB" id="A0AAJ6VLL4"/>
<evidence type="ECO:0000313" key="12">
    <source>
        <dbReference type="RefSeq" id="XP_011494583.1"/>
    </source>
</evidence>
<keyword evidence="4 9" id="KW-0540">Nuclease</keyword>
<dbReference type="GeneID" id="105359645"/>
<dbReference type="GO" id="GO:0043137">
    <property type="term" value="P:DNA replication, removal of RNA primer"/>
    <property type="evidence" value="ECO:0007669"/>
    <property type="project" value="TreeGrafter"/>
</dbReference>
<keyword evidence="6 9" id="KW-0255">Endonuclease</keyword>
<dbReference type="PANTHER" id="PTHR10642:SF26">
    <property type="entry name" value="RIBONUCLEASE H1"/>
    <property type="match status" value="1"/>
</dbReference>
<keyword evidence="5 9" id="KW-0479">Metal-binding</keyword>
<dbReference type="PIRSF" id="PIRSF036852">
    <property type="entry name" value="Ribonuclease_H1_euk"/>
    <property type="match status" value="1"/>
</dbReference>
<dbReference type="InterPro" id="IPR012337">
    <property type="entry name" value="RNaseH-like_sf"/>
</dbReference>
<dbReference type="FunFam" id="3.40.970.10:FF:000001">
    <property type="entry name" value="Ribonuclease H1"/>
    <property type="match status" value="1"/>
</dbReference>
<protein>
    <recommendedName>
        <fullName evidence="9">Ribonuclease H1</fullName>
        <shortName evidence="9">RNase H1</shortName>
        <ecNumber evidence="9">3.1.26.4</ecNumber>
    </recommendedName>
</protein>
<dbReference type="CDD" id="cd09280">
    <property type="entry name" value="RNase_HI_eukaryote_like"/>
    <property type="match status" value="1"/>
</dbReference>
<comment type="cofactor">
    <cofactor evidence="2 9">
        <name>Mg(2+)</name>
        <dbReference type="ChEBI" id="CHEBI:18420"/>
    </cofactor>
</comment>
<keyword evidence="8 9" id="KW-0460">Magnesium</keyword>
<dbReference type="InterPro" id="IPR017067">
    <property type="entry name" value="RNase_H1_euk"/>
</dbReference>
<evidence type="ECO:0000256" key="8">
    <source>
        <dbReference type="ARBA" id="ARBA00022842"/>
    </source>
</evidence>
<evidence type="ECO:0000256" key="7">
    <source>
        <dbReference type="ARBA" id="ARBA00022801"/>
    </source>
</evidence>
<keyword evidence="11" id="KW-1185">Reference proteome</keyword>
<dbReference type="CTD" id="6050"/>
<dbReference type="PANTHER" id="PTHR10642">
    <property type="entry name" value="RIBONUCLEASE H1"/>
    <property type="match status" value="1"/>
</dbReference>
<organism evidence="11 13">
    <name type="scientific">Ceratosolen solmsi marchali</name>
    <dbReference type="NCBI Taxonomy" id="326594"/>
    <lineage>
        <taxon>Eukaryota</taxon>
        <taxon>Metazoa</taxon>
        <taxon>Ecdysozoa</taxon>
        <taxon>Arthropoda</taxon>
        <taxon>Hexapoda</taxon>
        <taxon>Insecta</taxon>
        <taxon>Pterygota</taxon>
        <taxon>Neoptera</taxon>
        <taxon>Endopterygota</taxon>
        <taxon>Hymenoptera</taxon>
        <taxon>Apocrita</taxon>
        <taxon>Proctotrupomorpha</taxon>
        <taxon>Chalcidoidea</taxon>
        <taxon>Agaonidae</taxon>
        <taxon>Agaoninae</taxon>
        <taxon>Ceratosolen</taxon>
    </lineage>
</organism>
<dbReference type="InterPro" id="IPR002156">
    <property type="entry name" value="RNaseH_domain"/>
</dbReference>
<dbReference type="InterPro" id="IPR037056">
    <property type="entry name" value="RNase_H1_N_sf"/>
</dbReference>
<evidence type="ECO:0000256" key="2">
    <source>
        <dbReference type="ARBA" id="ARBA00001946"/>
    </source>
</evidence>
<dbReference type="Gene3D" id="3.30.420.10">
    <property type="entry name" value="Ribonuclease H-like superfamily/Ribonuclease H"/>
    <property type="match status" value="1"/>
</dbReference>
<evidence type="ECO:0000256" key="1">
    <source>
        <dbReference type="ARBA" id="ARBA00000077"/>
    </source>
</evidence>
<evidence type="ECO:0000313" key="11">
    <source>
        <dbReference type="Proteomes" id="UP000695007"/>
    </source>
</evidence>
<proteinExistence type="inferred from homology"/>
<dbReference type="InterPro" id="IPR036397">
    <property type="entry name" value="RNaseH_sf"/>
</dbReference>
<dbReference type="GO" id="GO:0003676">
    <property type="term" value="F:nucleic acid binding"/>
    <property type="evidence" value="ECO:0007669"/>
    <property type="project" value="UniProtKB-UniRule"/>
</dbReference>
<gene>
    <name evidence="12 13" type="primary">LOC105359645</name>
</gene>
<dbReference type="InterPro" id="IPR009027">
    <property type="entry name" value="Ribosomal_bL9/RNase_H1_N"/>
</dbReference>
<dbReference type="Pfam" id="PF00075">
    <property type="entry name" value="RNase_H"/>
    <property type="match status" value="1"/>
</dbReference>
<evidence type="ECO:0000256" key="9">
    <source>
        <dbReference type="PIRNR" id="PIRNR036852"/>
    </source>
</evidence>
<accession>A0AAJ6VLL4</accession>
<reference evidence="12 13" key="1">
    <citation type="submission" date="2025-04" db="UniProtKB">
        <authorList>
            <consortium name="RefSeq"/>
        </authorList>
    </citation>
    <scope>IDENTIFICATION</scope>
</reference>
<dbReference type="FunFam" id="3.30.420.10:FF:000115">
    <property type="entry name" value="Ribonuclease H"/>
    <property type="match status" value="1"/>
</dbReference>
<dbReference type="RefSeq" id="XP_011494583.1">
    <property type="nucleotide sequence ID" value="XM_011496281.1"/>
</dbReference>
<evidence type="ECO:0000256" key="4">
    <source>
        <dbReference type="ARBA" id="ARBA00022722"/>
    </source>
</evidence>
<name>A0AAJ6VLL4_9HYME</name>
<dbReference type="GO" id="GO:0000287">
    <property type="term" value="F:magnesium ion binding"/>
    <property type="evidence" value="ECO:0007669"/>
    <property type="project" value="UniProtKB-UniRule"/>
</dbReference>
<dbReference type="KEGG" id="csol:105359645"/>
<evidence type="ECO:0000313" key="13">
    <source>
        <dbReference type="RefSeq" id="XP_011494584.1"/>
    </source>
</evidence>
<sequence>MNDIFLPICFLQLRKFSFLIRNIMNFYAVAKGRNPGIYGTWNECKTQVHKFPGPLFKKFNSKIEAENFIKNHSNSFAGTSLKAKRKSISTSAKKLDTLRCKRLLSHTKESTRKYENTSESLKSDNNFIVDENGYTEVYTDGSCTSNGKGNAKAGVGIWFSDNNSFNVSQPVTGRATNNMAEIQAVTIAAQQAHRAGIVKLKIITDSKFLISCITNWMPKWKRTGWKTSNGKDVINKLELIEMEKALLPLTVTWNHVRGHIGVHGNEMADMLARNGGERYRQT</sequence>
<dbReference type="RefSeq" id="XP_011494584.1">
    <property type="nucleotide sequence ID" value="XM_011496282.1"/>
</dbReference>
<dbReference type="PROSITE" id="PS50879">
    <property type="entry name" value="RNASE_H_1"/>
    <property type="match status" value="1"/>
</dbReference>
<dbReference type="SUPFAM" id="SSF53098">
    <property type="entry name" value="Ribonuclease H-like"/>
    <property type="match status" value="1"/>
</dbReference>
<evidence type="ECO:0000256" key="5">
    <source>
        <dbReference type="ARBA" id="ARBA00022723"/>
    </source>
</evidence>
<comment type="catalytic activity">
    <reaction evidence="1 9">
        <text>Endonucleolytic cleavage to 5'-phosphomonoester.</text>
        <dbReference type="EC" id="3.1.26.4"/>
    </reaction>
</comment>
<dbReference type="Pfam" id="PF01693">
    <property type="entry name" value="Cauli_VI"/>
    <property type="match status" value="1"/>
</dbReference>
<dbReference type="InterPro" id="IPR011320">
    <property type="entry name" value="RNase_H1_N"/>
</dbReference>
<dbReference type="GO" id="GO:0004523">
    <property type="term" value="F:RNA-DNA hybrid ribonuclease activity"/>
    <property type="evidence" value="ECO:0007669"/>
    <property type="project" value="UniProtKB-UniRule"/>
</dbReference>
<evidence type="ECO:0000256" key="6">
    <source>
        <dbReference type="ARBA" id="ARBA00022759"/>
    </source>
</evidence>
<comment type="similarity">
    <text evidence="3 9">Belongs to the RNase H family.</text>
</comment>
<dbReference type="SUPFAM" id="SSF55658">
    <property type="entry name" value="L9 N-domain-like"/>
    <property type="match status" value="1"/>
</dbReference>
<dbReference type="EC" id="3.1.26.4" evidence="9"/>
<evidence type="ECO:0000259" key="10">
    <source>
        <dbReference type="PROSITE" id="PS50879"/>
    </source>
</evidence>
<keyword evidence="7 9" id="KW-0378">Hydrolase</keyword>
<dbReference type="Gene3D" id="3.40.970.10">
    <property type="entry name" value="Ribonuclease H1, N-terminal domain"/>
    <property type="match status" value="1"/>
</dbReference>
<evidence type="ECO:0000256" key="3">
    <source>
        <dbReference type="ARBA" id="ARBA00005300"/>
    </source>
</evidence>
<dbReference type="InterPro" id="IPR050092">
    <property type="entry name" value="RNase_H"/>
</dbReference>
<dbReference type="Proteomes" id="UP000695007">
    <property type="component" value="Unplaced"/>
</dbReference>
<feature type="domain" description="RNase H type-1" evidence="10">
    <location>
        <begin position="131"/>
        <end position="277"/>
    </location>
</feature>
<comment type="function">
    <text evidence="9">Endonuclease that specifically degrades the RNA of RNA-DNA hybrids.</text>
</comment>